<dbReference type="InterPro" id="IPR013766">
    <property type="entry name" value="Thioredoxin_domain"/>
</dbReference>
<protein>
    <submittedName>
        <fullName evidence="6">TlpA family protein disulfide reductase</fullName>
    </submittedName>
</protein>
<dbReference type="PROSITE" id="PS00194">
    <property type="entry name" value="THIOREDOXIN_1"/>
    <property type="match status" value="1"/>
</dbReference>
<evidence type="ECO:0000256" key="4">
    <source>
        <dbReference type="ARBA" id="ARBA00023284"/>
    </source>
</evidence>
<evidence type="ECO:0000313" key="6">
    <source>
        <dbReference type="EMBL" id="MBD1384077.1"/>
    </source>
</evidence>
<comment type="subcellular location">
    <subcellularLocation>
        <location evidence="1">Cell envelope</location>
    </subcellularLocation>
</comment>
<dbReference type="PANTHER" id="PTHR42852:SF6">
    <property type="entry name" value="THIOL:DISULFIDE INTERCHANGE PROTEIN DSBE"/>
    <property type="match status" value="1"/>
</dbReference>
<gene>
    <name evidence="6" type="ORF">IDJ75_02215</name>
</gene>
<dbReference type="PROSITE" id="PS51352">
    <property type="entry name" value="THIOREDOXIN_2"/>
    <property type="match status" value="1"/>
</dbReference>
<evidence type="ECO:0000313" key="7">
    <source>
        <dbReference type="Proteomes" id="UP000618754"/>
    </source>
</evidence>
<dbReference type="InterPro" id="IPR000866">
    <property type="entry name" value="AhpC/TSA"/>
</dbReference>
<dbReference type="SUPFAM" id="SSF52833">
    <property type="entry name" value="Thioredoxin-like"/>
    <property type="match status" value="1"/>
</dbReference>
<evidence type="ECO:0000256" key="3">
    <source>
        <dbReference type="ARBA" id="ARBA00023157"/>
    </source>
</evidence>
<evidence type="ECO:0000259" key="5">
    <source>
        <dbReference type="PROSITE" id="PS51352"/>
    </source>
</evidence>
<sequence length="386" mass="43819">MKKILLIILALLAFINVFGQLKTTANINLDIQSSIPQNLDVYIFKEGNKILLKTLQLGAKLHENVNIVVPIESNEQSISLSFSKQGPFGKLILMPGEQLTISTDLSDPYKIFENTTYKGSKRTQEFFIFFTESLKLGKAYTQAKDNYTDVVMTGKPDTVILKHIRDSLNNLNINHQVDKGLTTNSPTILQFILSGIEVYGYNFTVSQYQSLKDKFKDDPYTLNLINTCENSTVAGNGINYEVNAVKLGSYITNFTLPNRNGKMVSLSQFKGKYVLVDMWASWCAPCREEMPYLKEALQRFNKNNFMILSVSIDEKHNSWLKAIEKDGTIAFIHVIDDKGWNSEIIKRYQIRAIPSNFLIDPSGKVIAKGLRSKDLILKLLELYKKK</sequence>
<feature type="domain" description="Thioredoxin" evidence="5">
    <location>
        <begin position="245"/>
        <end position="385"/>
    </location>
</feature>
<evidence type="ECO:0000256" key="2">
    <source>
        <dbReference type="ARBA" id="ARBA00022748"/>
    </source>
</evidence>
<dbReference type="RefSeq" id="WP_191173979.1">
    <property type="nucleotide sequence ID" value="NZ_JACWMW010000001.1"/>
</dbReference>
<dbReference type="Proteomes" id="UP000618754">
    <property type="component" value="Unassembled WGS sequence"/>
</dbReference>
<evidence type="ECO:0000256" key="1">
    <source>
        <dbReference type="ARBA" id="ARBA00004196"/>
    </source>
</evidence>
<proteinExistence type="predicted"/>
<dbReference type="InterPro" id="IPR036249">
    <property type="entry name" value="Thioredoxin-like_sf"/>
</dbReference>
<dbReference type="EMBL" id="JACWMW010000001">
    <property type="protein sequence ID" value="MBD1384077.1"/>
    <property type="molecule type" value="Genomic_DNA"/>
</dbReference>
<keyword evidence="7" id="KW-1185">Reference proteome</keyword>
<accession>A0ABR7X2U7</accession>
<reference evidence="6 7" key="1">
    <citation type="submission" date="2020-09" db="EMBL/GenBank/DDBJ databases">
        <title>Novel species of Mucilaginibacter isolated from a glacier on the Tibetan Plateau.</title>
        <authorList>
            <person name="Liu Q."/>
            <person name="Xin Y.-H."/>
        </authorList>
    </citation>
    <scope>NUCLEOTIDE SEQUENCE [LARGE SCALE GENOMIC DNA]</scope>
    <source>
        <strain evidence="6 7">CGMCC 1.13878</strain>
    </source>
</reference>
<comment type="caution">
    <text evidence="6">The sequence shown here is derived from an EMBL/GenBank/DDBJ whole genome shotgun (WGS) entry which is preliminary data.</text>
</comment>
<dbReference type="CDD" id="cd02966">
    <property type="entry name" value="TlpA_like_family"/>
    <property type="match status" value="1"/>
</dbReference>
<keyword evidence="2" id="KW-0201">Cytochrome c-type biogenesis</keyword>
<dbReference type="Gene3D" id="3.40.30.10">
    <property type="entry name" value="Glutaredoxin"/>
    <property type="match status" value="1"/>
</dbReference>
<dbReference type="InterPro" id="IPR050553">
    <property type="entry name" value="Thioredoxin_ResA/DsbE_sf"/>
</dbReference>
<keyword evidence="4" id="KW-0676">Redox-active center</keyword>
<organism evidence="6 7">
    <name type="scientific">Mucilaginibacter rigui</name>
    <dbReference type="NCBI Taxonomy" id="534635"/>
    <lineage>
        <taxon>Bacteria</taxon>
        <taxon>Pseudomonadati</taxon>
        <taxon>Bacteroidota</taxon>
        <taxon>Sphingobacteriia</taxon>
        <taxon>Sphingobacteriales</taxon>
        <taxon>Sphingobacteriaceae</taxon>
        <taxon>Mucilaginibacter</taxon>
    </lineage>
</organism>
<dbReference type="PANTHER" id="PTHR42852">
    <property type="entry name" value="THIOL:DISULFIDE INTERCHANGE PROTEIN DSBE"/>
    <property type="match status" value="1"/>
</dbReference>
<dbReference type="Pfam" id="PF00578">
    <property type="entry name" value="AhpC-TSA"/>
    <property type="match status" value="1"/>
</dbReference>
<keyword evidence="3" id="KW-1015">Disulfide bond</keyword>
<dbReference type="InterPro" id="IPR017937">
    <property type="entry name" value="Thioredoxin_CS"/>
</dbReference>
<name>A0ABR7X2U7_9SPHI</name>